<evidence type="ECO:0000259" key="2">
    <source>
        <dbReference type="Pfam" id="PF17800"/>
    </source>
</evidence>
<feature type="compositionally biased region" description="Acidic residues" evidence="1">
    <location>
        <begin position="294"/>
        <end position="320"/>
    </location>
</feature>
<feature type="compositionally biased region" description="Polar residues" evidence="1">
    <location>
        <begin position="8"/>
        <end position="19"/>
    </location>
</feature>
<dbReference type="Pfam" id="PF17800">
    <property type="entry name" value="NPL"/>
    <property type="match status" value="1"/>
</dbReference>
<feature type="compositionally biased region" description="Basic and acidic residues" evidence="1">
    <location>
        <begin position="20"/>
        <end position="33"/>
    </location>
</feature>
<feature type="domain" description="Nucleoplasmin-like" evidence="2">
    <location>
        <begin position="202"/>
        <end position="290"/>
    </location>
</feature>
<dbReference type="OrthoDB" id="1902587at2759"/>
<dbReference type="EMBL" id="CAJNNV010003607">
    <property type="protein sequence ID" value="CAE8589308.1"/>
    <property type="molecule type" value="Genomic_DNA"/>
</dbReference>
<feature type="region of interest" description="Disordered" evidence="1">
    <location>
        <begin position="1"/>
        <end position="37"/>
    </location>
</feature>
<reference evidence="3" key="1">
    <citation type="submission" date="2021-02" db="EMBL/GenBank/DDBJ databases">
        <authorList>
            <person name="Dougan E. K."/>
            <person name="Rhodes N."/>
            <person name="Thang M."/>
            <person name="Chan C."/>
        </authorList>
    </citation>
    <scope>NUCLEOTIDE SEQUENCE</scope>
</reference>
<dbReference type="Gene3D" id="2.60.120.340">
    <property type="entry name" value="Nucleoplasmin core domain"/>
    <property type="match status" value="1"/>
</dbReference>
<proteinExistence type="predicted"/>
<comment type="caution">
    <text evidence="3">The sequence shown here is derived from an EMBL/GenBank/DDBJ whole genome shotgun (WGS) entry which is preliminary data.</text>
</comment>
<protein>
    <recommendedName>
        <fullName evidence="2">Nucleoplasmin-like domain-containing protein</fullName>
    </recommendedName>
</protein>
<gene>
    <name evidence="3" type="ORF">PGLA1383_LOCUS8076</name>
</gene>
<keyword evidence="4" id="KW-1185">Reference proteome</keyword>
<dbReference type="AlphaFoldDB" id="A0A813DJW2"/>
<feature type="region of interest" description="Disordered" evidence="1">
    <location>
        <begin position="287"/>
        <end position="328"/>
    </location>
</feature>
<evidence type="ECO:0000256" key="1">
    <source>
        <dbReference type="SAM" id="MobiDB-lite"/>
    </source>
</evidence>
<dbReference type="InterPro" id="IPR041232">
    <property type="entry name" value="NPL"/>
</dbReference>
<sequence>MSLLKVIDSNQNNSKTSNKLQKEKSNTGEKLLEPSEPSISSAAVDCDGYGHLAGGLPGWDTLVPIKVYRPCPRFKGSYKQKGQRGEAFFDADANQINKDEMLTVPSTWRSLTKISLRQYPDIESEKTGEAVLPYESFKVEDVIRRNGQHFLKIAGKSGWAFDRGLSGNFVGSPGNWVASIGFAFAATIAYTAWPKEDIAMSFWGCQLKPGEKFAVKAESGGEVLHLSQACLHQPADGKNFLQVINGKDTYAISCLQKGKSEYASFDLFFRAGNCSFVNKGSSEMHLTGYFEPDGVPEDGEEGEEEEDCEEDEEEEEEEEEPPAKKTKK</sequence>
<evidence type="ECO:0000313" key="3">
    <source>
        <dbReference type="EMBL" id="CAE8589308.1"/>
    </source>
</evidence>
<evidence type="ECO:0000313" key="4">
    <source>
        <dbReference type="Proteomes" id="UP000654075"/>
    </source>
</evidence>
<name>A0A813DJW2_POLGL</name>
<dbReference type="Proteomes" id="UP000654075">
    <property type="component" value="Unassembled WGS sequence"/>
</dbReference>
<accession>A0A813DJW2</accession>
<organism evidence="3 4">
    <name type="scientific">Polarella glacialis</name>
    <name type="common">Dinoflagellate</name>
    <dbReference type="NCBI Taxonomy" id="89957"/>
    <lineage>
        <taxon>Eukaryota</taxon>
        <taxon>Sar</taxon>
        <taxon>Alveolata</taxon>
        <taxon>Dinophyceae</taxon>
        <taxon>Suessiales</taxon>
        <taxon>Suessiaceae</taxon>
        <taxon>Polarella</taxon>
    </lineage>
</organism>